<feature type="region of interest" description="Disordered" evidence="1">
    <location>
        <begin position="259"/>
        <end position="281"/>
    </location>
</feature>
<evidence type="ECO:0000256" key="2">
    <source>
        <dbReference type="SAM" id="Phobius"/>
    </source>
</evidence>
<evidence type="ECO:0000313" key="3">
    <source>
        <dbReference type="EMBL" id="QDU64638.1"/>
    </source>
</evidence>
<sequence length="453" mass="51225">MGEQRHLQLLAWRVAGSCALLLGLAIGLWAFAANSAQRDLQHARRTIRQRGEPLSFAELAPDSLDPDHDAAPLLLDATRQFQPPRSGFRNALEWPTNAKRLAALERELDRQQEVLTLVDRALDRDQFHYPYHYAANAPSPPRSSLRPLSAAADLYRGRLRVALHHRDADDATSAILRLFRLGDYLSREALLHDQYFGLVILHRALDDLQITLSRLPLAPKSLLALQARVMEIERYPRARETLIRQRAWVHDQALIAHEGRGQRRPIPKPSPPHAGIPSSFPPLATITRPLVSRRIAQQLRHFTQAIDALETVGPHGEQQWNELREEARDELCFSVVSSFHQRRICYRAWLLGCRQRLRLAGLALGLEHHRSAKGYYPERLTDLIATLPSEQHHCVFSGKGLRYQPDVSGFVVRGPARDNDPTSPLSFEIERPHLDASLGSPATSVVSARRDPR</sequence>
<dbReference type="AlphaFoldDB" id="A0A518BCC2"/>
<accession>A0A518BCC2</accession>
<dbReference type="Proteomes" id="UP000317093">
    <property type="component" value="Chromosome"/>
</dbReference>
<gene>
    <name evidence="3" type="ORF">Pan216_55290</name>
</gene>
<keyword evidence="2" id="KW-0812">Transmembrane</keyword>
<dbReference type="RefSeq" id="WP_145262979.1">
    <property type="nucleotide sequence ID" value="NZ_CP036279.1"/>
</dbReference>
<keyword evidence="4" id="KW-1185">Reference proteome</keyword>
<organism evidence="3 4">
    <name type="scientific">Kolteria novifilia</name>
    <dbReference type="NCBI Taxonomy" id="2527975"/>
    <lineage>
        <taxon>Bacteria</taxon>
        <taxon>Pseudomonadati</taxon>
        <taxon>Planctomycetota</taxon>
        <taxon>Planctomycetia</taxon>
        <taxon>Kolteriales</taxon>
        <taxon>Kolteriaceae</taxon>
        <taxon>Kolteria</taxon>
    </lineage>
</organism>
<reference evidence="3 4" key="1">
    <citation type="submission" date="2019-02" db="EMBL/GenBank/DDBJ databases">
        <title>Deep-cultivation of Planctomycetes and their phenomic and genomic characterization uncovers novel biology.</title>
        <authorList>
            <person name="Wiegand S."/>
            <person name="Jogler M."/>
            <person name="Boedeker C."/>
            <person name="Pinto D."/>
            <person name="Vollmers J."/>
            <person name="Rivas-Marin E."/>
            <person name="Kohn T."/>
            <person name="Peeters S.H."/>
            <person name="Heuer A."/>
            <person name="Rast P."/>
            <person name="Oberbeckmann S."/>
            <person name="Bunk B."/>
            <person name="Jeske O."/>
            <person name="Meyerdierks A."/>
            <person name="Storesund J.E."/>
            <person name="Kallscheuer N."/>
            <person name="Luecker S."/>
            <person name="Lage O.M."/>
            <person name="Pohl T."/>
            <person name="Merkel B.J."/>
            <person name="Hornburger P."/>
            <person name="Mueller R.-W."/>
            <person name="Bruemmer F."/>
            <person name="Labrenz M."/>
            <person name="Spormann A.M."/>
            <person name="Op den Camp H."/>
            <person name="Overmann J."/>
            <person name="Amann R."/>
            <person name="Jetten M.S.M."/>
            <person name="Mascher T."/>
            <person name="Medema M.H."/>
            <person name="Devos D.P."/>
            <person name="Kaster A.-K."/>
            <person name="Ovreas L."/>
            <person name="Rohde M."/>
            <person name="Galperin M.Y."/>
            <person name="Jogler C."/>
        </authorList>
    </citation>
    <scope>NUCLEOTIDE SEQUENCE [LARGE SCALE GENOMIC DNA]</scope>
    <source>
        <strain evidence="3 4">Pan216</strain>
    </source>
</reference>
<feature type="transmembrane region" description="Helical" evidence="2">
    <location>
        <begin position="12"/>
        <end position="32"/>
    </location>
</feature>
<dbReference type="EMBL" id="CP036279">
    <property type="protein sequence ID" value="QDU64638.1"/>
    <property type="molecule type" value="Genomic_DNA"/>
</dbReference>
<feature type="region of interest" description="Disordered" evidence="1">
    <location>
        <begin position="413"/>
        <end position="453"/>
    </location>
</feature>
<keyword evidence="2" id="KW-1133">Transmembrane helix</keyword>
<proteinExistence type="predicted"/>
<name>A0A518BCC2_9BACT</name>
<dbReference type="KEGG" id="knv:Pan216_55290"/>
<evidence type="ECO:0000256" key="1">
    <source>
        <dbReference type="SAM" id="MobiDB-lite"/>
    </source>
</evidence>
<keyword evidence="2" id="KW-0472">Membrane</keyword>
<evidence type="ECO:0000313" key="4">
    <source>
        <dbReference type="Proteomes" id="UP000317093"/>
    </source>
</evidence>
<protein>
    <submittedName>
        <fullName evidence="3">Uncharacterized protein</fullName>
    </submittedName>
</protein>